<feature type="domain" description="HTH lysR-type" evidence="5">
    <location>
        <begin position="1"/>
        <end position="59"/>
    </location>
</feature>
<dbReference type="EMBL" id="JAMSKV010000039">
    <property type="protein sequence ID" value="MCQ8280184.1"/>
    <property type="molecule type" value="Genomic_DNA"/>
</dbReference>
<evidence type="ECO:0000256" key="3">
    <source>
        <dbReference type="ARBA" id="ARBA00023125"/>
    </source>
</evidence>
<dbReference type="Pfam" id="PF00126">
    <property type="entry name" value="HTH_1"/>
    <property type="match status" value="1"/>
</dbReference>
<dbReference type="InterPro" id="IPR058163">
    <property type="entry name" value="LysR-type_TF_proteobact-type"/>
</dbReference>
<dbReference type="PANTHER" id="PTHR30537:SF5">
    <property type="entry name" value="HTH-TYPE TRANSCRIPTIONAL ACTIVATOR TTDR-RELATED"/>
    <property type="match status" value="1"/>
</dbReference>
<keyword evidence="7" id="KW-1185">Reference proteome</keyword>
<evidence type="ECO:0000256" key="2">
    <source>
        <dbReference type="ARBA" id="ARBA00023015"/>
    </source>
</evidence>
<evidence type="ECO:0000256" key="1">
    <source>
        <dbReference type="ARBA" id="ARBA00009437"/>
    </source>
</evidence>
<evidence type="ECO:0000313" key="6">
    <source>
        <dbReference type="EMBL" id="MCQ8280184.1"/>
    </source>
</evidence>
<comment type="caution">
    <text evidence="6">The sequence shown here is derived from an EMBL/GenBank/DDBJ whole genome shotgun (WGS) entry which is preliminary data.</text>
</comment>
<proteinExistence type="inferred from homology"/>
<comment type="similarity">
    <text evidence="1">Belongs to the LysR transcriptional regulatory family.</text>
</comment>
<dbReference type="Gene3D" id="3.40.190.290">
    <property type="match status" value="1"/>
</dbReference>
<dbReference type="Proteomes" id="UP001524587">
    <property type="component" value="Unassembled WGS sequence"/>
</dbReference>
<dbReference type="SUPFAM" id="SSF46785">
    <property type="entry name" value="Winged helix' DNA-binding domain"/>
    <property type="match status" value="1"/>
</dbReference>
<evidence type="ECO:0000313" key="7">
    <source>
        <dbReference type="Proteomes" id="UP001524587"/>
    </source>
</evidence>
<reference evidence="6 7" key="1">
    <citation type="submission" date="2022-06" db="EMBL/GenBank/DDBJ databases">
        <title>Endosaccharibacter gen. nov., sp. nov., endophytic bacteria isolated from sugarcane.</title>
        <authorList>
            <person name="Pitiwittayakul N."/>
            <person name="Yukphan P."/>
            <person name="Charoenyingcharoen P."/>
            <person name="Tanasupawat S."/>
        </authorList>
    </citation>
    <scope>NUCLEOTIDE SEQUENCE [LARGE SCALE GENOMIC DNA]</scope>
    <source>
        <strain evidence="6 7">KSS8</strain>
    </source>
</reference>
<evidence type="ECO:0000259" key="5">
    <source>
        <dbReference type="PROSITE" id="PS50931"/>
    </source>
</evidence>
<keyword evidence="4" id="KW-0804">Transcription</keyword>
<keyword evidence="2" id="KW-0805">Transcription regulation</keyword>
<dbReference type="PROSITE" id="PS50931">
    <property type="entry name" value="HTH_LYSR"/>
    <property type="match status" value="1"/>
</dbReference>
<accession>A0ABT1WBB8</accession>
<dbReference type="SUPFAM" id="SSF53850">
    <property type="entry name" value="Periplasmic binding protein-like II"/>
    <property type="match status" value="1"/>
</dbReference>
<evidence type="ECO:0000256" key="4">
    <source>
        <dbReference type="ARBA" id="ARBA00023163"/>
    </source>
</evidence>
<feature type="non-terminal residue" evidence="6">
    <location>
        <position position="215"/>
    </location>
</feature>
<sequence length="215" mass="23380">MDRFSGLAVFVAAVEEGSLAAAARRLGMTPAMAGKHVAAIETALGVRLLHRTTRKLHLTGAGEDYYRRSRQILDSLDDADRAAREMQDEPRGLLRVTAPTTFGALHLGAPVAAFLRRYPAVRVEMALDDRFVDLVGGGFDLAIRIGTLPDSGLMMRRIAESGMMACAAPRYLAAKGRPSSPAELRDHDRLAFTRATSRGDWSFTDREGRTHSAEG</sequence>
<dbReference type="InterPro" id="IPR036388">
    <property type="entry name" value="WH-like_DNA-bd_sf"/>
</dbReference>
<dbReference type="Pfam" id="PF03466">
    <property type="entry name" value="LysR_substrate"/>
    <property type="match status" value="1"/>
</dbReference>
<protein>
    <submittedName>
        <fullName evidence="6">LysR family transcriptional regulator</fullName>
    </submittedName>
</protein>
<dbReference type="InterPro" id="IPR005119">
    <property type="entry name" value="LysR_subst-bd"/>
</dbReference>
<dbReference type="Gene3D" id="1.10.10.10">
    <property type="entry name" value="Winged helix-like DNA-binding domain superfamily/Winged helix DNA-binding domain"/>
    <property type="match status" value="1"/>
</dbReference>
<dbReference type="InterPro" id="IPR000847">
    <property type="entry name" value="LysR_HTH_N"/>
</dbReference>
<keyword evidence="3" id="KW-0238">DNA-binding</keyword>
<gene>
    <name evidence="6" type="ORF">NFI95_17245</name>
</gene>
<name>A0ABT1WBB8_9PROT</name>
<dbReference type="PANTHER" id="PTHR30537">
    <property type="entry name" value="HTH-TYPE TRANSCRIPTIONAL REGULATOR"/>
    <property type="match status" value="1"/>
</dbReference>
<dbReference type="CDD" id="cd08422">
    <property type="entry name" value="PBP2_CrgA_like"/>
    <property type="match status" value="1"/>
</dbReference>
<organism evidence="6 7">
    <name type="scientific">Endosaccharibacter trunci</name>
    <dbReference type="NCBI Taxonomy" id="2812733"/>
    <lineage>
        <taxon>Bacteria</taxon>
        <taxon>Pseudomonadati</taxon>
        <taxon>Pseudomonadota</taxon>
        <taxon>Alphaproteobacteria</taxon>
        <taxon>Acetobacterales</taxon>
        <taxon>Acetobacteraceae</taxon>
        <taxon>Endosaccharibacter</taxon>
    </lineage>
</organism>
<dbReference type="RefSeq" id="WP_422865667.1">
    <property type="nucleotide sequence ID" value="NZ_JAMSKV010000039.1"/>
</dbReference>
<dbReference type="InterPro" id="IPR036390">
    <property type="entry name" value="WH_DNA-bd_sf"/>
</dbReference>